<dbReference type="AlphaFoldDB" id="A0A3A5KK08"/>
<proteinExistence type="inferred from homology"/>
<evidence type="ECO:0000313" key="5">
    <source>
        <dbReference type="EMBL" id="RJT36209.1"/>
    </source>
</evidence>
<dbReference type="RefSeq" id="WP_120016239.1">
    <property type="nucleotide sequence ID" value="NZ_QZWZ01000016.1"/>
</dbReference>
<feature type="domain" description="Ketoreductase" evidence="4">
    <location>
        <begin position="9"/>
        <end position="152"/>
    </location>
</feature>
<sequence length="248" mass="25242">MSSNSLNGKAALVTGGSRGIGAAIARRLAADGASVAITYVSGEAPAHAIVTEIAESGGRAIAIRADNRDAVAIEQAVAEAVNAFGRLDILVNSAGIWRAAPIDTLSLADFDETMEVNLRAPFVASKAAAMHMGEGGRIISIGSNLADRVTDTSLSAYSTSKAALVGLTKALARDLGSRGITANVVHPGSTDTDMNPANGPHAEHQRRKMATPRFGKAEEIAGMVAWLAGPEGRFVTGAALTIDGGANA</sequence>
<evidence type="ECO:0000256" key="1">
    <source>
        <dbReference type="ARBA" id="ARBA00006484"/>
    </source>
</evidence>
<dbReference type="PANTHER" id="PTHR43639:SF1">
    <property type="entry name" value="SHORT-CHAIN DEHYDROGENASE_REDUCTASE FAMILY PROTEIN"/>
    <property type="match status" value="1"/>
</dbReference>
<dbReference type="SMART" id="SM00822">
    <property type="entry name" value="PKS_KR"/>
    <property type="match status" value="1"/>
</dbReference>
<dbReference type="Proteomes" id="UP000272706">
    <property type="component" value="Unassembled WGS sequence"/>
</dbReference>
<dbReference type="PRINTS" id="PR00080">
    <property type="entry name" value="SDRFAMILY"/>
</dbReference>
<dbReference type="SUPFAM" id="SSF51735">
    <property type="entry name" value="NAD(P)-binding Rossmann-fold domains"/>
    <property type="match status" value="1"/>
</dbReference>
<protein>
    <submittedName>
        <fullName evidence="5">3-oxoacyl-ACP reductase FabG</fullName>
    </submittedName>
</protein>
<dbReference type="PROSITE" id="PS00061">
    <property type="entry name" value="ADH_SHORT"/>
    <property type="match status" value="1"/>
</dbReference>
<evidence type="ECO:0000256" key="2">
    <source>
        <dbReference type="ARBA" id="ARBA00023002"/>
    </source>
</evidence>
<dbReference type="InterPro" id="IPR020904">
    <property type="entry name" value="Sc_DH/Rdtase_CS"/>
</dbReference>
<gene>
    <name evidence="5" type="ORF">D3227_21150</name>
</gene>
<dbReference type="FunFam" id="3.40.50.720:FF:000084">
    <property type="entry name" value="Short-chain dehydrogenase reductase"/>
    <property type="match status" value="1"/>
</dbReference>
<dbReference type="EMBL" id="QZWZ01000016">
    <property type="protein sequence ID" value="RJT36209.1"/>
    <property type="molecule type" value="Genomic_DNA"/>
</dbReference>
<name>A0A3A5KK08_9HYPH</name>
<dbReference type="OrthoDB" id="154414at2"/>
<dbReference type="GO" id="GO:0016491">
    <property type="term" value="F:oxidoreductase activity"/>
    <property type="evidence" value="ECO:0007669"/>
    <property type="project" value="UniProtKB-KW"/>
</dbReference>
<keyword evidence="6" id="KW-1185">Reference proteome</keyword>
<evidence type="ECO:0000256" key="3">
    <source>
        <dbReference type="SAM" id="MobiDB-lite"/>
    </source>
</evidence>
<keyword evidence="2" id="KW-0560">Oxidoreductase</keyword>
<feature type="region of interest" description="Disordered" evidence="3">
    <location>
        <begin position="185"/>
        <end position="210"/>
    </location>
</feature>
<comment type="caution">
    <text evidence="5">The sequence shown here is derived from an EMBL/GenBank/DDBJ whole genome shotgun (WGS) entry which is preliminary data.</text>
</comment>
<dbReference type="Pfam" id="PF13561">
    <property type="entry name" value="adh_short_C2"/>
    <property type="match status" value="1"/>
</dbReference>
<organism evidence="5 6">
    <name type="scientific">Mesorhizobium waimense</name>
    <dbReference type="NCBI Taxonomy" id="1300307"/>
    <lineage>
        <taxon>Bacteria</taxon>
        <taxon>Pseudomonadati</taxon>
        <taxon>Pseudomonadota</taxon>
        <taxon>Alphaproteobacteria</taxon>
        <taxon>Hyphomicrobiales</taxon>
        <taxon>Phyllobacteriaceae</taxon>
        <taxon>Mesorhizobium</taxon>
    </lineage>
</organism>
<evidence type="ECO:0000313" key="6">
    <source>
        <dbReference type="Proteomes" id="UP000272706"/>
    </source>
</evidence>
<accession>A0A3A5KK08</accession>
<dbReference type="PRINTS" id="PR00081">
    <property type="entry name" value="GDHRDH"/>
</dbReference>
<dbReference type="PANTHER" id="PTHR43639">
    <property type="entry name" value="OXIDOREDUCTASE, SHORT-CHAIN DEHYDROGENASE/REDUCTASE FAMILY (AFU_ORTHOLOGUE AFUA_5G02870)"/>
    <property type="match status" value="1"/>
</dbReference>
<comment type="similarity">
    <text evidence="1">Belongs to the short-chain dehydrogenases/reductases (SDR) family.</text>
</comment>
<dbReference type="InterPro" id="IPR057326">
    <property type="entry name" value="KR_dom"/>
</dbReference>
<dbReference type="InterPro" id="IPR036291">
    <property type="entry name" value="NAD(P)-bd_dom_sf"/>
</dbReference>
<dbReference type="Gene3D" id="3.40.50.720">
    <property type="entry name" value="NAD(P)-binding Rossmann-like Domain"/>
    <property type="match status" value="1"/>
</dbReference>
<dbReference type="InterPro" id="IPR002347">
    <property type="entry name" value="SDR_fam"/>
</dbReference>
<evidence type="ECO:0000259" key="4">
    <source>
        <dbReference type="SMART" id="SM00822"/>
    </source>
</evidence>
<reference evidence="5 6" key="1">
    <citation type="submission" date="2018-09" db="EMBL/GenBank/DDBJ databases">
        <title>Mesorhizobium carmichaelinearum sp. nov. isolated from Carmichaelinea spp. root nodules in New Zealand.</title>
        <authorList>
            <person name="De Meyer S.E."/>
        </authorList>
    </citation>
    <scope>NUCLEOTIDE SEQUENCE [LARGE SCALE GENOMIC DNA]</scope>
    <source>
        <strain evidence="5 6">ICMP19557</strain>
    </source>
</reference>